<feature type="compositionally biased region" description="Low complexity" evidence="4">
    <location>
        <begin position="852"/>
        <end position="865"/>
    </location>
</feature>
<feature type="compositionally biased region" description="Polar residues" evidence="4">
    <location>
        <begin position="11"/>
        <end position="20"/>
    </location>
</feature>
<feature type="compositionally biased region" description="Polar residues" evidence="4">
    <location>
        <begin position="1007"/>
        <end position="1016"/>
    </location>
</feature>
<feature type="region of interest" description="Disordered" evidence="4">
    <location>
        <begin position="754"/>
        <end position="773"/>
    </location>
</feature>
<feature type="region of interest" description="Disordered" evidence="4">
    <location>
        <begin position="779"/>
        <end position="874"/>
    </location>
</feature>
<name>A0ABR0KF83_9EURO</name>
<feature type="compositionally biased region" description="Low complexity" evidence="4">
    <location>
        <begin position="989"/>
        <end position="1006"/>
    </location>
</feature>
<feature type="region of interest" description="Disordered" evidence="4">
    <location>
        <begin position="566"/>
        <end position="624"/>
    </location>
</feature>
<sequence>MAAGQPHPNPTDLTVSTKLPPSSHARTFSKSRSPSRSPTRKAQFAARELDPLLKNLSPDSILEALQATNALGGNQAEHNAIAKSISDASEAERELGIRAAVAAKKLREWTEEVTSWPWPGSQDRAWGAGFVPPTTDEQGATPAYCGSLPKDLVKQREDRLDEIWDAIDTLGMDEIKDYVFSSHQPGSRSASNKPMSAYGRMRDFTALVTATVIQALPVLANLHNLLESWSIRLTVLRQIPDLLTALHQVKLALETINEIVQDDQKSRKLTKRELDTGKVIFGDKVSNLGKRVDNMLDLLEGQEDSLPRAWIDSLEDIENKYADWVAQAEKVVLRNQMGGHVAASRSSTPHATPVKAPPPESVNPSSSKMEEGAQNLQSRIPPDHSSPGREITVVKRKPLLEINPKAEPGHRRGVSEVSMANSMLSNYSLENAEIIDATATPVMPSPRISVIDHTFPGAKNGTSSWMTSGNNDPSHSPPRPAIIQRASTASVGFVPKEQIRKVMLRRSDSSATPSTVVSPSFELGDPLLSSSGPYQSMTPLVLSPSPSLRVDPLSLKGRELAQDPIVRRPLVPRRSSKRLSMPLLDPPKRPLSPTRALPMANIEPSANSIMPPPATSSDKVKREETFDDKLKNILASMPTKIRLTAGSDSGSSGTSSQTSSRASSPTHALKLSPVRDKSGRNGTASSGIRVYHLRRGKSRDAPPLKLYVRAVGENGERVMVRVGGGWADLAEYLREYSLHHGGRSLQDRKLEVAGYPSSNHSKSSNGSLRPAIMPADKKPTVADQDFDFGLKDRPTSPEKEELESNPWRPPPMPIGTHPDVALARSGTYSTPPNKTRGSTPTPQARPSSRVATTVTTTPSITTTTTSNNRYTPLGGAGPVAQNRRATSQIFTRTPSNDAWVEGMVNQARSVSGSQAHHQHSAQHGNTTPTSNTRNNTTVVTTPTTVTTTMVSSARKYGSLPSRRFSSWSTVPAASPTTSVNTSVRPAIISSPQGSQLSQTSSGSSRSYVTANASKTNVKNEKDRRKSRTDFSGIRRVFLRKKSDK</sequence>
<organism evidence="6 7">
    <name type="scientific">Lithohypha guttulata</name>
    <dbReference type="NCBI Taxonomy" id="1690604"/>
    <lineage>
        <taxon>Eukaryota</taxon>
        <taxon>Fungi</taxon>
        <taxon>Dikarya</taxon>
        <taxon>Ascomycota</taxon>
        <taxon>Pezizomycotina</taxon>
        <taxon>Eurotiomycetes</taxon>
        <taxon>Chaetothyriomycetidae</taxon>
        <taxon>Chaetothyriales</taxon>
        <taxon>Trichomeriaceae</taxon>
        <taxon>Lithohypha</taxon>
    </lineage>
</organism>
<feature type="region of interest" description="Disordered" evidence="4">
    <location>
        <begin position="907"/>
        <end position="1044"/>
    </location>
</feature>
<feature type="compositionally biased region" description="Low complexity" evidence="4">
    <location>
        <begin position="644"/>
        <end position="664"/>
    </location>
</feature>
<proteinExistence type="predicted"/>
<dbReference type="InterPro" id="IPR003108">
    <property type="entry name" value="GAR_dom"/>
</dbReference>
<feature type="compositionally biased region" description="Low complexity" evidence="4">
    <location>
        <begin position="26"/>
        <end position="41"/>
    </location>
</feature>
<dbReference type="Gene3D" id="3.30.920.20">
    <property type="entry name" value="Gas2-like domain"/>
    <property type="match status" value="1"/>
</dbReference>
<evidence type="ECO:0000313" key="6">
    <source>
        <dbReference type="EMBL" id="KAK5094921.1"/>
    </source>
</evidence>
<dbReference type="EMBL" id="JAVRRG010000031">
    <property type="protein sequence ID" value="KAK5094921.1"/>
    <property type="molecule type" value="Genomic_DNA"/>
</dbReference>
<evidence type="ECO:0000256" key="4">
    <source>
        <dbReference type="SAM" id="MobiDB-lite"/>
    </source>
</evidence>
<dbReference type="SUPFAM" id="SSF143575">
    <property type="entry name" value="GAS2 domain-like"/>
    <property type="match status" value="1"/>
</dbReference>
<feature type="compositionally biased region" description="Basic and acidic residues" evidence="4">
    <location>
        <begin position="788"/>
        <end position="799"/>
    </location>
</feature>
<feature type="region of interest" description="Disordered" evidence="4">
    <location>
        <begin position="339"/>
        <end position="390"/>
    </location>
</feature>
<evidence type="ECO:0000259" key="5">
    <source>
        <dbReference type="PROSITE" id="PS51460"/>
    </source>
</evidence>
<evidence type="ECO:0000256" key="3">
    <source>
        <dbReference type="ARBA" id="ARBA00023212"/>
    </source>
</evidence>
<reference evidence="6 7" key="1">
    <citation type="submission" date="2023-08" db="EMBL/GenBank/DDBJ databases">
        <title>Black Yeasts Isolated from many extreme environments.</title>
        <authorList>
            <person name="Coleine C."/>
            <person name="Stajich J.E."/>
            <person name="Selbmann L."/>
        </authorList>
    </citation>
    <scope>NUCLEOTIDE SEQUENCE [LARGE SCALE GENOMIC DNA]</scope>
    <source>
        <strain evidence="6 7">CCFEE 5885</strain>
    </source>
</reference>
<protein>
    <recommendedName>
        <fullName evidence="5">GAR domain-containing protein</fullName>
    </recommendedName>
</protein>
<feature type="compositionally biased region" description="Polar residues" evidence="4">
    <location>
        <begin position="963"/>
        <end position="983"/>
    </location>
</feature>
<dbReference type="Proteomes" id="UP001345013">
    <property type="component" value="Unassembled WGS sequence"/>
</dbReference>
<feature type="compositionally biased region" description="Low complexity" evidence="4">
    <location>
        <begin position="911"/>
        <end position="952"/>
    </location>
</feature>
<keyword evidence="2" id="KW-0963">Cytoplasm</keyword>
<gene>
    <name evidence="6" type="ORF">LTR24_003369</name>
</gene>
<dbReference type="Pfam" id="PF02187">
    <property type="entry name" value="GAS2"/>
    <property type="match status" value="1"/>
</dbReference>
<evidence type="ECO:0000256" key="2">
    <source>
        <dbReference type="ARBA" id="ARBA00022490"/>
    </source>
</evidence>
<feature type="domain" description="GAR" evidence="5">
    <location>
        <begin position="666"/>
        <end position="740"/>
    </location>
</feature>
<feature type="compositionally biased region" description="Polar residues" evidence="4">
    <location>
        <begin position="826"/>
        <end position="851"/>
    </location>
</feature>
<dbReference type="InterPro" id="IPR036534">
    <property type="entry name" value="GAR_dom_sf"/>
</dbReference>
<comment type="caution">
    <text evidence="6">The sequence shown here is derived from an EMBL/GenBank/DDBJ whole genome shotgun (WGS) entry which is preliminary data.</text>
</comment>
<accession>A0ABR0KF83</accession>
<keyword evidence="3" id="KW-0206">Cytoskeleton</keyword>
<dbReference type="PROSITE" id="PS51460">
    <property type="entry name" value="GAR"/>
    <property type="match status" value="1"/>
</dbReference>
<evidence type="ECO:0000256" key="1">
    <source>
        <dbReference type="ARBA" id="ARBA00004245"/>
    </source>
</evidence>
<feature type="region of interest" description="Disordered" evidence="4">
    <location>
        <begin position="1"/>
        <end position="43"/>
    </location>
</feature>
<keyword evidence="7" id="KW-1185">Reference proteome</keyword>
<comment type="subcellular location">
    <subcellularLocation>
        <location evidence="1">Cytoplasm</location>
        <location evidence="1">Cytoskeleton</location>
    </subcellularLocation>
</comment>
<feature type="compositionally biased region" description="Low complexity" evidence="4">
    <location>
        <begin position="757"/>
        <end position="767"/>
    </location>
</feature>
<feature type="region of interest" description="Disordered" evidence="4">
    <location>
        <begin position="637"/>
        <end position="694"/>
    </location>
</feature>
<evidence type="ECO:0000313" key="7">
    <source>
        <dbReference type="Proteomes" id="UP001345013"/>
    </source>
</evidence>